<protein>
    <submittedName>
        <fullName evidence="3">Uncharacterized protein</fullName>
    </submittedName>
</protein>
<dbReference type="KEGG" id="fmu:J7337_002034"/>
<gene>
    <name evidence="3" type="ORF">J7337_002034</name>
</gene>
<evidence type="ECO:0000256" key="2">
    <source>
        <dbReference type="SAM" id="SignalP"/>
    </source>
</evidence>
<feature type="signal peptide" evidence="2">
    <location>
        <begin position="1"/>
        <end position="17"/>
    </location>
</feature>
<organism evidence="3 4">
    <name type="scientific">Fusarium musae</name>
    <dbReference type="NCBI Taxonomy" id="1042133"/>
    <lineage>
        <taxon>Eukaryota</taxon>
        <taxon>Fungi</taxon>
        <taxon>Dikarya</taxon>
        <taxon>Ascomycota</taxon>
        <taxon>Pezizomycotina</taxon>
        <taxon>Sordariomycetes</taxon>
        <taxon>Hypocreomycetidae</taxon>
        <taxon>Hypocreales</taxon>
        <taxon>Nectriaceae</taxon>
        <taxon>Fusarium</taxon>
    </lineage>
</organism>
<dbReference type="Proteomes" id="UP000827133">
    <property type="component" value="Unassembled WGS sequence"/>
</dbReference>
<feature type="compositionally biased region" description="Low complexity" evidence="1">
    <location>
        <begin position="47"/>
        <end position="62"/>
    </location>
</feature>
<feature type="chain" id="PRO_5040193364" evidence="2">
    <location>
        <begin position="18"/>
        <end position="131"/>
    </location>
</feature>
<keyword evidence="4" id="KW-1185">Reference proteome</keyword>
<reference evidence="3" key="1">
    <citation type="journal article" date="2021" name="Mol. Plant Microbe Interact.">
        <title>Telomere to telomere genome assembly of Fusarium musae F31, causal agent of crown rot disease of banana.</title>
        <authorList>
            <person name="Degradi L."/>
            <person name="Tava V."/>
            <person name="Kunova A."/>
            <person name="Cortesi P."/>
            <person name="Saracchi M."/>
            <person name="Pasquali M."/>
        </authorList>
    </citation>
    <scope>NUCLEOTIDE SEQUENCE</scope>
    <source>
        <strain evidence="3">F31</strain>
    </source>
</reference>
<evidence type="ECO:0000256" key="1">
    <source>
        <dbReference type="SAM" id="MobiDB-lite"/>
    </source>
</evidence>
<dbReference type="GeneID" id="68309891"/>
<proteinExistence type="predicted"/>
<sequence length="131" mass="13067">MKATLFVSLLLSLGVTATPAIDTVTIEDGGHTYTGIDKASKLPSPEPSQSCPDTSSHSPSSPSVVLRLVATVSPATLPTPTASPESASVLVTMAAGLAAAVACSASLVLDPDSAGPKQSAGFNGVEQDLVY</sequence>
<keyword evidence="2" id="KW-0732">Signal</keyword>
<dbReference type="EMBL" id="JAHBCI010000002">
    <property type="protein sequence ID" value="KAG9505068.1"/>
    <property type="molecule type" value="Genomic_DNA"/>
</dbReference>
<evidence type="ECO:0000313" key="3">
    <source>
        <dbReference type="EMBL" id="KAG9505068.1"/>
    </source>
</evidence>
<name>A0A9P8DND7_9HYPO</name>
<dbReference type="AlphaFoldDB" id="A0A9P8DND7"/>
<comment type="caution">
    <text evidence="3">The sequence shown here is derived from an EMBL/GenBank/DDBJ whole genome shotgun (WGS) entry which is preliminary data.</text>
</comment>
<dbReference type="RefSeq" id="XP_044684067.1">
    <property type="nucleotide sequence ID" value="XM_044819767.1"/>
</dbReference>
<feature type="region of interest" description="Disordered" evidence="1">
    <location>
        <begin position="32"/>
        <end position="62"/>
    </location>
</feature>
<feature type="region of interest" description="Disordered" evidence="1">
    <location>
        <begin position="112"/>
        <end position="131"/>
    </location>
</feature>
<evidence type="ECO:0000313" key="4">
    <source>
        <dbReference type="Proteomes" id="UP000827133"/>
    </source>
</evidence>
<accession>A0A9P8DND7</accession>